<dbReference type="InterPro" id="IPR050298">
    <property type="entry name" value="Gram-neg_bact_OMP"/>
</dbReference>
<evidence type="ECO:0000256" key="2">
    <source>
        <dbReference type="ARBA" id="ARBA00011233"/>
    </source>
</evidence>
<feature type="domain" description="Porin" evidence="12">
    <location>
        <begin position="13"/>
        <end position="303"/>
    </location>
</feature>
<evidence type="ECO:0000256" key="9">
    <source>
        <dbReference type="ARBA" id="ARBA00023136"/>
    </source>
</evidence>
<evidence type="ECO:0000313" key="13">
    <source>
        <dbReference type="EMBL" id="SHF66135.1"/>
    </source>
</evidence>
<dbReference type="GO" id="GO:0006811">
    <property type="term" value="P:monoatomic ion transport"/>
    <property type="evidence" value="ECO:0007669"/>
    <property type="project" value="UniProtKB-KW"/>
</dbReference>
<feature type="chain" id="PRO_5009909549" evidence="11">
    <location>
        <begin position="26"/>
        <end position="327"/>
    </location>
</feature>
<dbReference type="PANTHER" id="PTHR34501">
    <property type="entry name" value="PROTEIN YDDL-RELATED"/>
    <property type="match status" value="1"/>
</dbReference>
<dbReference type="Gene3D" id="2.40.160.10">
    <property type="entry name" value="Porin"/>
    <property type="match status" value="1"/>
</dbReference>
<gene>
    <name evidence="13" type="ORF">SAMN02745117_02383</name>
</gene>
<evidence type="ECO:0000256" key="11">
    <source>
        <dbReference type="SAM" id="SignalP"/>
    </source>
</evidence>
<keyword evidence="3" id="KW-0813">Transport</keyword>
<keyword evidence="7" id="KW-0406">Ion transport</keyword>
<dbReference type="Pfam" id="PF13609">
    <property type="entry name" value="Porin_4"/>
    <property type="match status" value="1"/>
</dbReference>
<dbReference type="SUPFAM" id="SSF56935">
    <property type="entry name" value="Porins"/>
    <property type="match status" value="1"/>
</dbReference>
<name>A0A1M5DGV2_9BURK</name>
<evidence type="ECO:0000256" key="10">
    <source>
        <dbReference type="ARBA" id="ARBA00023237"/>
    </source>
</evidence>
<keyword evidence="9" id="KW-0472">Membrane</keyword>
<evidence type="ECO:0000313" key="14">
    <source>
        <dbReference type="Proteomes" id="UP000184327"/>
    </source>
</evidence>
<accession>A0A1M5DGV2</accession>
<evidence type="ECO:0000256" key="5">
    <source>
        <dbReference type="ARBA" id="ARBA00022692"/>
    </source>
</evidence>
<evidence type="ECO:0000256" key="6">
    <source>
        <dbReference type="ARBA" id="ARBA00022729"/>
    </source>
</evidence>
<reference evidence="13 14" key="1">
    <citation type="submission" date="2016-11" db="EMBL/GenBank/DDBJ databases">
        <authorList>
            <person name="Jaros S."/>
            <person name="Januszkiewicz K."/>
            <person name="Wedrychowicz H."/>
        </authorList>
    </citation>
    <scope>NUCLEOTIDE SEQUENCE [LARGE SCALE GENOMIC DNA]</scope>
    <source>
        <strain evidence="13 14">DSM 16112</strain>
    </source>
</reference>
<dbReference type="CDD" id="cd00342">
    <property type="entry name" value="gram_neg_porins"/>
    <property type="match status" value="1"/>
</dbReference>
<proteinExistence type="predicted"/>
<feature type="signal peptide" evidence="11">
    <location>
        <begin position="1"/>
        <end position="25"/>
    </location>
</feature>
<evidence type="ECO:0000256" key="8">
    <source>
        <dbReference type="ARBA" id="ARBA00023114"/>
    </source>
</evidence>
<dbReference type="Proteomes" id="UP000184327">
    <property type="component" value="Unassembled WGS sequence"/>
</dbReference>
<dbReference type="EMBL" id="FQUZ01000033">
    <property type="protein sequence ID" value="SHF66135.1"/>
    <property type="molecule type" value="Genomic_DNA"/>
</dbReference>
<dbReference type="InterPro" id="IPR033900">
    <property type="entry name" value="Gram_neg_porin_domain"/>
</dbReference>
<evidence type="ECO:0000256" key="1">
    <source>
        <dbReference type="ARBA" id="ARBA00004571"/>
    </source>
</evidence>
<organism evidence="13 14">
    <name type="scientific">Lampropedia hyalina DSM 16112</name>
    <dbReference type="NCBI Taxonomy" id="1122156"/>
    <lineage>
        <taxon>Bacteria</taxon>
        <taxon>Pseudomonadati</taxon>
        <taxon>Pseudomonadota</taxon>
        <taxon>Betaproteobacteria</taxon>
        <taxon>Burkholderiales</taxon>
        <taxon>Comamonadaceae</taxon>
        <taxon>Lampropedia</taxon>
    </lineage>
</organism>
<evidence type="ECO:0000259" key="12">
    <source>
        <dbReference type="Pfam" id="PF13609"/>
    </source>
</evidence>
<dbReference type="GO" id="GO:0009279">
    <property type="term" value="C:cell outer membrane"/>
    <property type="evidence" value="ECO:0007669"/>
    <property type="project" value="UniProtKB-SubCell"/>
</dbReference>
<comment type="subcellular location">
    <subcellularLocation>
        <location evidence="1">Cell outer membrane</location>
        <topology evidence="1">Multi-pass membrane protein</topology>
    </subcellularLocation>
</comment>
<keyword evidence="6 11" id="KW-0732">Signal</keyword>
<dbReference type="InterPro" id="IPR023614">
    <property type="entry name" value="Porin_dom_sf"/>
</dbReference>
<dbReference type="PANTHER" id="PTHR34501:SF9">
    <property type="entry name" value="MAJOR OUTER MEMBRANE PROTEIN P.IA"/>
    <property type="match status" value="1"/>
</dbReference>
<keyword evidence="5" id="KW-0812">Transmembrane</keyword>
<dbReference type="STRING" id="1122156.SAMN02745117_02383"/>
<protein>
    <submittedName>
        <fullName evidence="13">Outer membrane protein (Porin)</fullName>
    </submittedName>
</protein>
<keyword evidence="14" id="KW-1185">Reference proteome</keyword>
<dbReference type="AlphaFoldDB" id="A0A1M5DGV2"/>
<keyword evidence="10" id="KW-0998">Cell outer membrane</keyword>
<evidence type="ECO:0000256" key="4">
    <source>
        <dbReference type="ARBA" id="ARBA00022452"/>
    </source>
</evidence>
<comment type="subunit">
    <text evidence="2">Homotrimer.</text>
</comment>
<dbReference type="PRINTS" id="PR00184">
    <property type="entry name" value="NEISSPPORIN"/>
</dbReference>
<dbReference type="InterPro" id="IPR002299">
    <property type="entry name" value="Porin_Neis"/>
</dbReference>
<evidence type="ECO:0000256" key="3">
    <source>
        <dbReference type="ARBA" id="ARBA00022448"/>
    </source>
</evidence>
<dbReference type="RefSeq" id="WP_073356896.1">
    <property type="nucleotide sequence ID" value="NZ_FQUZ01000033.1"/>
</dbReference>
<dbReference type="GO" id="GO:0015288">
    <property type="term" value="F:porin activity"/>
    <property type="evidence" value="ECO:0007669"/>
    <property type="project" value="UniProtKB-KW"/>
</dbReference>
<dbReference type="OrthoDB" id="6975458at2"/>
<sequence>MQQLPRFVPASMLAVVLASPGTVFAQSSVQIYGRINTTVEHTREGDQRSTGMRNTASRFGLLGTEDMGAGLKAFFKLESGFSSTTGDSATPYFGRGAYLGIQGPWGAIKAGHIGTEALMATADYISIHNHDTGTSADALYAFIGMAGYAKNGKLAYVTPKLAGWTVETQVSINEEAPDKVYDLAGYYDNGGPWSLGVGYSRDPNQSQYQAAFRVMYTQGAWIFGGYVQRDKNYLGPNSGTRNNYRAIMAYLLGAQEFHLNIGHAQAARHLQNSAAWQYTIGYNYNLSKRTKVYTFYTRIRNDAAAQYGVAQAGDDFSSLALGIRHNF</sequence>
<keyword evidence="8" id="KW-0626">Porin</keyword>
<dbReference type="GO" id="GO:0046930">
    <property type="term" value="C:pore complex"/>
    <property type="evidence" value="ECO:0007669"/>
    <property type="project" value="UniProtKB-KW"/>
</dbReference>
<keyword evidence="4" id="KW-1134">Transmembrane beta strand</keyword>
<evidence type="ECO:0000256" key="7">
    <source>
        <dbReference type="ARBA" id="ARBA00023065"/>
    </source>
</evidence>